<gene>
    <name evidence="5" type="ORF">ONE63_001140</name>
</gene>
<dbReference type="PIRSF" id="PIRSF010044">
    <property type="entry name" value="UCP010044"/>
    <property type="match status" value="1"/>
</dbReference>
<protein>
    <recommendedName>
        <fullName evidence="1 4">Proteasome assembly chaperone 2</fullName>
    </recommendedName>
</protein>
<comment type="similarity">
    <text evidence="3 4">Belongs to the PSMG2 family.</text>
</comment>
<proteinExistence type="inferred from homology"/>
<comment type="subunit">
    <text evidence="4">Forms a heterodimer with PSMG1.</text>
</comment>
<dbReference type="Proteomes" id="UP001075354">
    <property type="component" value="Chromosome 10"/>
</dbReference>
<keyword evidence="6" id="KW-1185">Reference proteome</keyword>
<comment type="function">
    <text evidence="4">Chaperone protein which promotes assembly of the 20S proteasome as part of a heterodimer with PSMG1.</text>
</comment>
<dbReference type="InterPro" id="IPR019151">
    <property type="entry name" value="Proteasome_assmbl_chaperone_2"/>
</dbReference>
<dbReference type="Gene3D" id="3.40.50.10900">
    <property type="entry name" value="PAC-like subunit"/>
    <property type="match status" value="2"/>
</dbReference>
<dbReference type="GO" id="GO:0043248">
    <property type="term" value="P:proteasome assembly"/>
    <property type="evidence" value="ECO:0007669"/>
    <property type="project" value="TreeGrafter"/>
</dbReference>
<dbReference type="AlphaFoldDB" id="A0AAV7XB62"/>
<evidence type="ECO:0000313" key="5">
    <source>
        <dbReference type="EMBL" id="KAJ1523261.1"/>
    </source>
</evidence>
<evidence type="ECO:0000256" key="3">
    <source>
        <dbReference type="ARBA" id="ARBA00025745"/>
    </source>
</evidence>
<dbReference type="EMBL" id="JAPTSV010000010">
    <property type="protein sequence ID" value="KAJ1523261.1"/>
    <property type="molecule type" value="Genomic_DNA"/>
</dbReference>
<evidence type="ECO:0000256" key="4">
    <source>
        <dbReference type="PIRNR" id="PIRNR010044"/>
    </source>
</evidence>
<dbReference type="GO" id="GO:0005634">
    <property type="term" value="C:nucleus"/>
    <property type="evidence" value="ECO:0007669"/>
    <property type="project" value="TreeGrafter"/>
</dbReference>
<reference evidence="5" key="1">
    <citation type="submission" date="2022-12" db="EMBL/GenBank/DDBJ databases">
        <title>Chromosome-level genome assembly of the bean flower thrips Megalurothrips usitatus.</title>
        <authorList>
            <person name="Ma L."/>
            <person name="Liu Q."/>
            <person name="Li H."/>
            <person name="Cai W."/>
        </authorList>
    </citation>
    <scope>NUCLEOTIDE SEQUENCE</scope>
    <source>
        <strain evidence="5">Cailab_2022a</strain>
    </source>
</reference>
<evidence type="ECO:0000256" key="1">
    <source>
        <dbReference type="ARBA" id="ARBA00019186"/>
    </source>
</evidence>
<organism evidence="5 6">
    <name type="scientific">Megalurothrips usitatus</name>
    <name type="common">bean blossom thrips</name>
    <dbReference type="NCBI Taxonomy" id="439358"/>
    <lineage>
        <taxon>Eukaryota</taxon>
        <taxon>Metazoa</taxon>
        <taxon>Ecdysozoa</taxon>
        <taxon>Arthropoda</taxon>
        <taxon>Hexapoda</taxon>
        <taxon>Insecta</taxon>
        <taxon>Pterygota</taxon>
        <taxon>Neoptera</taxon>
        <taxon>Paraneoptera</taxon>
        <taxon>Thysanoptera</taxon>
        <taxon>Terebrantia</taxon>
        <taxon>Thripoidea</taxon>
        <taxon>Thripidae</taxon>
        <taxon>Megalurothrips</taxon>
    </lineage>
</organism>
<dbReference type="InterPro" id="IPR038389">
    <property type="entry name" value="PSMG2_sf"/>
</dbReference>
<dbReference type="Pfam" id="PF09754">
    <property type="entry name" value="PAC2"/>
    <property type="match status" value="1"/>
</dbReference>
<accession>A0AAV7XB62</accession>
<comment type="caution">
    <text evidence="5">The sequence shown here is derived from an EMBL/GenBank/DDBJ whole genome shotgun (WGS) entry which is preliminary data.</text>
</comment>
<dbReference type="PANTHER" id="PTHR12970:SF1">
    <property type="entry name" value="PROTEASOME ASSEMBLY CHAPERONE 2"/>
    <property type="match status" value="1"/>
</dbReference>
<dbReference type="GO" id="GO:0005829">
    <property type="term" value="C:cytosol"/>
    <property type="evidence" value="ECO:0007669"/>
    <property type="project" value="TreeGrafter"/>
</dbReference>
<keyword evidence="2 4" id="KW-0143">Chaperone</keyword>
<sequence>MTDKSEMSRQLFYPLKTTSFKDFTLIIPSVSVGNVGQLSTDLLIQSLQCEKAGFLWHPAILPVVGVDPYKVSSPELALSAEVFSSESHKLVLLQLRSSVIKKLRKAFLSDLVAWVKSSGIAQIAILTGSSNEERIDEQITSEPFRYLTNHETLLADTFRSFGWIALEQRFNFPALSKVESLAKGSDAVGQVVIPGGGFAKRLFELCSENGIPCTTLIKFCSEGDNIPDALLVVSKVDQWLKLIEKDSKGASKLVFPPSWSHLFGSPPPKQLY</sequence>
<dbReference type="PANTHER" id="PTHR12970">
    <property type="entry name" value="PROTEASOME ASSEMBLY CHAPERONE 2"/>
    <property type="match status" value="1"/>
</dbReference>
<evidence type="ECO:0000313" key="6">
    <source>
        <dbReference type="Proteomes" id="UP001075354"/>
    </source>
</evidence>
<name>A0AAV7XB62_9NEOP</name>
<dbReference type="InterPro" id="IPR016562">
    <property type="entry name" value="Proteasome_assmbl_chp_2_euk"/>
</dbReference>
<evidence type="ECO:0000256" key="2">
    <source>
        <dbReference type="ARBA" id="ARBA00023186"/>
    </source>
</evidence>